<dbReference type="InterPro" id="IPR000210">
    <property type="entry name" value="BTB/POZ_dom"/>
</dbReference>
<organism evidence="3 4">
    <name type="scientific">Lentinus brumalis</name>
    <dbReference type="NCBI Taxonomy" id="2498619"/>
    <lineage>
        <taxon>Eukaryota</taxon>
        <taxon>Fungi</taxon>
        <taxon>Dikarya</taxon>
        <taxon>Basidiomycota</taxon>
        <taxon>Agaricomycotina</taxon>
        <taxon>Agaricomycetes</taxon>
        <taxon>Polyporales</taxon>
        <taxon>Polyporaceae</taxon>
        <taxon>Lentinus</taxon>
    </lineage>
</organism>
<dbReference type="CDD" id="cd18186">
    <property type="entry name" value="BTB_POZ_ZBTB_KLHL-like"/>
    <property type="match status" value="1"/>
</dbReference>
<proteinExistence type="predicted"/>
<keyword evidence="4" id="KW-1185">Reference proteome</keyword>
<dbReference type="EMBL" id="KZ857420">
    <property type="protein sequence ID" value="RDX47193.1"/>
    <property type="molecule type" value="Genomic_DNA"/>
</dbReference>
<dbReference type="Proteomes" id="UP000256964">
    <property type="component" value="Unassembled WGS sequence"/>
</dbReference>
<name>A0A371D3S9_9APHY</name>
<dbReference type="Gene3D" id="3.30.710.10">
    <property type="entry name" value="Potassium Channel Kv1.1, Chain A"/>
    <property type="match status" value="1"/>
</dbReference>
<dbReference type="InterPro" id="IPR011333">
    <property type="entry name" value="SKP1/BTB/POZ_sf"/>
</dbReference>
<evidence type="ECO:0000259" key="2">
    <source>
        <dbReference type="SMART" id="SM00225"/>
    </source>
</evidence>
<dbReference type="SMART" id="SM00225">
    <property type="entry name" value="BTB"/>
    <property type="match status" value="1"/>
</dbReference>
<dbReference type="AlphaFoldDB" id="A0A371D3S9"/>
<sequence>MSELAEPPRKRPRVQEGATATDDALADTDLTRDGEFWFDDGSIILVAGKTAFKIYRGLLAAQSPIFADMFATAGPSADQSLEGCPVVHLSDSAEDVRHFLGALLSKTQRSFFQTAQEVRFPIAQLSALVRLSHKYQVEDLQTQALSALRMYFTDSFEFWDSESHYPFEEPDSPAAIEVVHLAIITDTPSMLPLAMYVSASRGSSVLDGFRREDSTVVHLSREDAKRVMDGYGRLQRQVNAFNLTISTTTPSPECCSPTSCEATLEVIRAAEANENSSLKLLQRWRNSLVGVHLCKTCAAMLEERDTEERRKLWHKLPLIFGLDMDHWDADDDESA</sequence>
<evidence type="ECO:0000313" key="4">
    <source>
        <dbReference type="Proteomes" id="UP000256964"/>
    </source>
</evidence>
<feature type="region of interest" description="Disordered" evidence="1">
    <location>
        <begin position="1"/>
        <end position="24"/>
    </location>
</feature>
<protein>
    <recommendedName>
        <fullName evidence="2">BTB domain-containing protein</fullName>
    </recommendedName>
</protein>
<accession>A0A371D3S9</accession>
<dbReference type="STRING" id="139420.A0A371D3S9"/>
<feature type="domain" description="BTB" evidence="2">
    <location>
        <begin position="41"/>
        <end position="152"/>
    </location>
</feature>
<evidence type="ECO:0000256" key="1">
    <source>
        <dbReference type="SAM" id="MobiDB-lite"/>
    </source>
</evidence>
<evidence type="ECO:0000313" key="3">
    <source>
        <dbReference type="EMBL" id="RDX47193.1"/>
    </source>
</evidence>
<reference evidence="3 4" key="1">
    <citation type="journal article" date="2018" name="Biotechnol. Biofuels">
        <title>Integrative visual omics of the white-rot fungus Polyporus brumalis exposes the biotechnological potential of its oxidative enzymes for delignifying raw plant biomass.</title>
        <authorList>
            <person name="Miyauchi S."/>
            <person name="Rancon A."/>
            <person name="Drula E."/>
            <person name="Hage H."/>
            <person name="Chaduli D."/>
            <person name="Favel A."/>
            <person name="Grisel S."/>
            <person name="Henrissat B."/>
            <person name="Herpoel-Gimbert I."/>
            <person name="Ruiz-Duenas F.J."/>
            <person name="Chevret D."/>
            <person name="Hainaut M."/>
            <person name="Lin J."/>
            <person name="Wang M."/>
            <person name="Pangilinan J."/>
            <person name="Lipzen A."/>
            <person name="Lesage-Meessen L."/>
            <person name="Navarro D."/>
            <person name="Riley R."/>
            <person name="Grigoriev I.V."/>
            <person name="Zhou S."/>
            <person name="Raouche S."/>
            <person name="Rosso M.N."/>
        </authorList>
    </citation>
    <scope>NUCLEOTIDE SEQUENCE [LARGE SCALE GENOMIC DNA]</scope>
    <source>
        <strain evidence="3 4">BRFM 1820</strain>
    </source>
</reference>
<dbReference type="OrthoDB" id="3036049at2759"/>
<gene>
    <name evidence="3" type="ORF">OH76DRAFT_1484806</name>
</gene>